<dbReference type="Proteomes" id="UP001234297">
    <property type="component" value="Chromosome 3"/>
</dbReference>
<sequence length="262" mass="28849">MPREKSCYTCRDAVLAVVRWIKMVATAPVASTVKETLICVLLRRRRNGQSRSSRHRFFFHSDNNNVLDQQRGLEPSIIQSLPVVIYHPNEFKDGLECAVCLCEFSQGEKARMLPKCNHGFHLNCIDMWFQSHSTCPLCRTLVELESGEIQAPKVIREDGSSAESRKEDGSSSSSSAAAAAASASLEGNGKLVIDIPRQLTPSFSFSSASSVQFSEEELKSPTANRMRSLKRLLSRGVIACSPTGVDVEQGRKIQCPKAPSDS</sequence>
<evidence type="ECO:0000313" key="2">
    <source>
        <dbReference type="Proteomes" id="UP001234297"/>
    </source>
</evidence>
<keyword evidence="2" id="KW-1185">Reference proteome</keyword>
<accession>A0ACC2LQJ5</accession>
<reference evidence="1 2" key="1">
    <citation type="journal article" date="2022" name="Hortic Res">
        <title>A haplotype resolved chromosomal level avocado genome allows analysis of novel avocado genes.</title>
        <authorList>
            <person name="Nath O."/>
            <person name="Fletcher S.J."/>
            <person name="Hayward A."/>
            <person name="Shaw L.M."/>
            <person name="Masouleh A.K."/>
            <person name="Furtado A."/>
            <person name="Henry R.J."/>
            <person name="Mitter N."/>
        </authorList>
    </citation>
    <scope>NUCLEOTIDE SEQUENCE [LARGE SCALE GENOMIC DNA]</scope>
    <source>
        <strain evidence="2">cv. Hass</strain>
    </source>
</reference>
<gene>
    <name evidence="1" type="ORF">MRB53_009991</name>
</gene>
<dbReference type="EMBL" id="CM056811">
    <property type="protein sequence ID" value="KAJ8635724.1"/>
    <property type="molecule type" value="Genomic_DNA"/>
</dbReference>
<name>A0ACC2LQJ5_PERAE</name>
<organism evidence="1 2">
    <name type="scientific">Persea americana</name>
    <name type="common">Avocado</name>
    <dbReference type="NCBI Taxonomy" id="3435"/>
    <lineage>
        <taxon>Eukaryota</taxon>
        <taxon>Viridiplantae</taxon>
        <taxon>Streptophyta</taxon>
        <taxon>Embryophyta</taxon>
        <taxon>Tracheophyta</taxon>
        <taxon>Spermatophyta</taxon>
        <taxon>Magnoliopsida</taxon>
        <taxon>Magnoliidae</taxon>
        <taxon>Laurales</taxon>
        <taxon>Lauraceae</taxon>
        <taxon>Persea</taxon>
    </lineage>
</organism>
<evidence type="ECO:0000313" key="1">
    <source>
        <dbReference type="EMBL" id="KAJ8635724.1"/>
    </source>
</evidence>
<comment type="caution">
    <text evidence="1">The sequence shown here is derived from an EMBL/GenBank/DDBJ whole genome shotgun (WGS) entry which is preliminary data.</text>
</comment>
<proteinExistence type="predicted"/>
<protein>
    <submittedName>
        <fullName evidence="1">Uncharacterized protein</fullName>
    </submittedName>
</protein>